<keyword evidence="2" id="KW-1185">Reference proteome</keyword>
<accession>A0A5C6C2B8</accession>
<comment type="caution">
    <text evidence="1">The sequence shown here is derived from an EMBL/GenBank/DDBJ whole genome shotgun (WGS) entry which is preliminary data.</text>
</comment>
<sequence length="57" mass="5971">MCIENENPGLVSVTHRCKPFPSELPSGTFVSDAGGAAWAGPEILGRVSISKQQVSLT</sequence>
<dbReference type="Proteomes" id="UP000319908">
    <property type="component" value="Unassembled WGS sequence"/>
</dbReference>
<proteinExistence type="predicted"/>
<name>A0A5C6C2B8_9BACT</name>
<gene>
    <name evidence="1" type="ORF">Poly21_08760</name>
</gene>
<evidence type="ECO:0000313" key="1">
    <source>
        <dbReference type="EMBL" id="TWU18710.1"/>
    </source>
</evidence>
<dbReference type="EMBL" id="SJPU01000001">
    <property type="protein sequence ID" value="TWU18710.1"/>
    <property type="molecule type" value="Genomic_DNA"/>
</dbReference>
<organism evidence="1 2">
    <name type="scientific">Allorhodopirellula heiligendammensis</name>
    <dbReference type="NCBI Taxonomy" id="2714739"/>
    <lineage>
        <taxon>Bacteria</taxon>
        <taxon>Pseudomonadati</taxon>
        <taxon>Planctomycetota</taxon>
        <taxon>Planctomycetia</taxon>
        <taxon>Pirellulales</taxon>
        <taxon>Pirellulaceae</taxon>
        <taxon>Allorhodopirellula</taxon>
    </lineage>
</organism>
<reference evidence="1 2" key="1">
    <citation type="journal article" date="2020" name="Antonie Van Leeuwenhoek">
        <title>Rhodopirellula heiligendammensis sp. nov., Rhodopirellula pilleata sp. nov., and Rhodopirellula solitaria sp. nov. isolated from natural or artificial marine surfaces in Northern Germany and California, USA, and emended description of the genus Rhodopirellula.</title>
        <authorList>
            <person name="Kallscheuer N."/>
            <person name="Wiegand S."/>
            <person name="Jogler M."/>
            <person name="Boedeker C."/>
            <person name="Peeters S.H."/>
            <person name="Rast P."/>
            <person name="Heuer A."/>
            <person name="Jetten M.S.M."/>
            <person name="Rohde M."/>
            <person name="Jogler C."/>
        </authorList>
    </citation>
    <scope>NUCLEOTIDE SEQUENCE [LARGE SCALE GENOMIC DNA]</scope>
    <source>
        <strain evidence="1 2">Poly21</strain>
    </source>
</reference>
<dbReference type="AlphaFoldDB" id="A0A5C6C2B8"/>
<evidence type="ECO:0000313" key="2">
    <source>
        <dbReference type="Proteomes" id="UP000319908"/>
    </source>
</evidence>
<protein>
    <submittedName>
        <fullName evidence="1">Uncharacterized protein</fullName>
    </submittedName>
</protein>